<dbReference type="PANTHER" id="PTHR45909:SF1">
    <property type="entry name" value="ADP-RIBOSYLATION FACTOR-RELATED PROTEIN 1"/>
    <property type="match status" value="1"/>
</dbReference>
<evidence type="ECO:0000256" key="4">
    <source>
        <dbReference type="PIRSR" id="PIRSR606689-2"/>
    </source>
</evidence>
<evidence type="ECO:0000313" key="5">
    <source>
        <dbReference type="EMBL" id="WFD25589.1"/>
    </source>
</evidence>
<keyword evidence="1 3" id="KW-0547">Nucleotide-binding</keyword>
<evidence type="ECO:0000256" key="2">
    <source>
        <dbReference type="ARBA" id="ARBA00023134"/>
    </source>
</evidence>
<dbReference type="GO" id="GO:0005525">
    <property type="term" value="F:GTP binding"/>
    <property type="evidence" value="ECO:0007669"/>
    <property type="project" value="UniProtKB-KW"/>
</dbReference>
<feature type="binding site" evidence="4">
    <location>
        <position position="54"/>
    </location>
    <ligand>
        <name>Mg(2+)</name>
        <dbReference type="ChEBI" id="CHEBI:18420"/>
    </ligand>
</feature>
<dbReference type="Proteomes" id="UP001213623">
    <property type="component" value="Chromosome 1"/>
</dbReference>
<protein>
    <submittedName>
        <fullName evidence="5">ADP-ribosylation factor protein 3</fullName>
    </submittedName>
</protein>
<dbReference type="PANTHER" id="PTHR45909">
    <property type="entry name" value="ADP-RIBOSYLATION FACTOR-RELATED PROTEIN 1"/>
    <property type="match status" value="1"/>
</dbReference>
<keyword evidence="4" id="KW-0479">Metal-binding</keyword>
<name>A0AAF0EJ23_9BASI</name>
<dbReference type="GO" id="GO:0043001">
    <property type="term" value="P:Golgi to plasma membrane protein transport"/>
    <property type="evidence" value="ECO:0007669"/>
    <property type="project" value="TreeGrafter"/>
</dbReference>
<dbReference type="InterPro" id="IPR027417">
    <property type="entry name" value="P-loop_NTPase"/>
</dbReference>
<dbReference type="EMBL" id="CP119892">
    <property type="protein sequence ID" value="WFD25589.1"/>
    <property type="molecule type" value="Genomic_DNA"/>
</dbReference>
<dbReference type="AlphaFoldDB" id="A0AAF0EJ23"/>
<reference evidence="5" key="1">
    <citation type="submission" date="2023-03" db="EMBL/GenBank/DDBJ databases">
        <title>Mating type loci evolution in Malassezia.</title>
        <authorList>
            <person name="Coelho M.A."/>
        </authorList>
    </citation>
    <scope>NUCLEOTIDE SEQUENCE</scope>
    <source>
        <strain evidence="5">CBS 9557</strain>
    </source>
</reference>
<feature type="binding site" evidence="3">
    <location>
        <position position="76"/>
    </location>
    <ligand>
        <name>GTP</name>
        <dbReference type="ChEBI" id="CHEBI:37565"/>
    </ligand>
</feature>
<proteinExistence type="predicted"/>
<keyword evidence="6" id="KW-1185">Reference proteome</keyword>
<evidence type="ECO:0000256" key="1">
    <source>
        <dbReference type="ARBA" id="ARBA00022741"/>
    </source>
</evidence>
<dbReference type="GO" id="GO:0034067">
    <property type="term" value="P:protein localization to Golgi apparatus"/>
    <property type="evidence" value="ECO:0007669"/>
    <property type="project" value="TreeGrafter"/>
</dbReference>
<dbReference type="GO" id="GO:0003924">
    <property type="term" value="F:GTPase activity"/>
    <property type="evidence" value="ECO:0007669"/>
    <property type="project" value="InterPro"/>
</dbReference>
<dbReference type="Gene3D" id="3.40.50.300">
    <property type="entry name" value="P-loop containing nucleotide triphosphate hydrolases"/>
    <property type="match status" value="1"/>
</dbReference>
<feature type="binding site" evidence="4">
    <location>
        <position position="31"/>
    </location>
    <ligand>
        <name>Mg(2+)</name>
        <dbReference type="ChEBI" id="CHEBI:18420"/>
    </ligand>
</feature>
<sequence length="219" mass="24021">MYHLVAGLYAEYTKKPKYNALLIGLKGSGKTWLLERLRHDHLLGRAPSQRLPPTVGQNVLDVPYRRFILHFWDLGGSPSMRPLWDQYLPDAHVLVWVMDAPRWLSDAAVPDEAMPTYRAAVTESLCAVVTDAAARAQPVCVVVSQLDAVAPDRGSSLVQDVEAHLIAEWTRRLQDTSLDSTLMPTWSFHGVSAATGDGMDALLDTLLACAQTCAARTGA</sequence>
<evidence type="ECO:0000256" key="3">
    <source>
        <dbReference type="PIRSR" id="PIRSR606689-1"/>
    </source>
</evidence>
<organism evidence="5 6">
    <name type="scientific">Malassezia nana</name>
    <dbReference type="NCBI Taxonomy" id="180528"/>
    <lineage>
        <taxon>Eukaryota</taxon>
        <taxon>Fungi</taxon>
        <taxon>Dikarya</taxon>
        <taxon>Basidiomycota</taxon>
        <taxon>Ustilaginomycotina</taxon>
        <taxon>Malasseziomycetes</taxon>
        <taxon>Malasseziales</taxon>
        <taxon>Malasseziaceae</taxon>
        <taxon>Malassezia</taxon>
    </lineage>
</organism>
<gene>
    <name evidence="5" type="primary">ARL3</name>
    <name evidence="5" type="ORF">MNAN1_000552</name>
</gene>
<keyword evidence="2 3" id="KW-0342">GTP-binding</keyword>
<keyword evidence="4" id="KW-0460">Magnesium</keyword>
<dbReference type="GO" id="GO:0046872">
    <property type="term" value="F:metal ion binding"/>
    <property type="evidence" value="ECO:0007669"/>
    <property type="project" value="UniProtKB-KW"/>
</dbReference>
<dbReference type="GO" id="GO:0005794">
    <property type="term" value="C:Golgi apparatus"/>
    <property type="evidence" value="ECO:0007669"/>
    <property type="project" value="TreeGrafter"/>
</dbReference>
<dbReference type="InterPro" id="IPR006689">
    <property type="entry name" value="Small_GTPase_ARF/SAR"/>
</dbReference>
<feature type="binding site" evidence="3">
    <location>
        <begin position="24"/>
        <end position="31"/>
    </location>
    <ligand>
        <name>GTP</name>
        <dbReference type="ChEBI" id="CHEBI:37565"/>
    </ligand>
</feature>
<dbReference type="SMART" id="SM00177">
    <property type="entry name" value="ARF"/>
    <property type="match status" value="1"/>
</dbReference>
<accession>A0AAF0EJ23</accession>
<dbReference type="Pfam" id="PF00025">
    <property type="entry name" value="Arf"/>
    <property type="match status" value="1"/>
</dbReference>
<dbReference type="InterPro" id="IPR024156">
    <property type="entry name" value="Small_GTPase_ARF"/>
</dbReference>
<dbReference type="GO" id="GO:0006886">
    <property type="term" value="P:intracellular protein transport"/>
    <property type="evidence" value="ECO:0007669"/>
    <property type="project" value="TreeGrafter"/>
</dbReference>
<dbReference type="SUPFAM" id="SSF52540">
    <property type="entry name" value="P-loop containing nucleoside triphosphate hydrolases"/>
    <property type="match status" value="1"/>
</dbReference>
<evidence type="ECO:0000313" key="6">
    <source>
        <dbReference type="Proteomes" id="UP001213623"/>
    </source>
</evidence>